<dbReference type="InterPro" id="IPR018164">
    <property type="entry name" value="Ala-tRNA-synth_IIc_N"/>
</dbReference>
<dbReference type="Pfam" id="PF07973">
    <property type="entry name" value="tRNA_SAD"/>
    <property type="match status" value="1"/>
</dbReference>
<dbReference type="GO" id="GO:0006419">
    <property type="term" value="P:alanyl-tRNA aminoacylation"/>
    <property type="evidence" value="ECO:0007669"/>
    <property type="project" value="InterPro"/>
</dbReference>
<evidence type="ECO:0000256" key="1">
    <source>
        <dbReference type="ARBA" id="ARBA00001947"/>
    </source>
</evidence>
<dbReference type="InterPro" id="IPR018163">
    <property type="entry name" value="Thr/Ala-tRNA-synth_IIc_edit"/>
</dbReference>
<evidence type="ECO:0000313" key="7">
    <source>
        <dbReference type="Proteomes" id="UP000183815"/>
    </source>
</evidence>
<evidence type="ECO:0000256" key="3">
    <source>
        <dbReference type="ARBA" id="ARBA00022723"/>
    </source>
</evidence>
<dbReference type="Pfam" id="PF01411">
    <property type="entry name" value="tRNA-synt_2c"/>
    <property type="match status" value="1"/>
</dbReference>
<dbReference type="InterPro" id="IPR009000">
    <property type="entry name" value="Transl_B-barrel_sf"/>
</dbReference>
<dbReference type="SMART" id="SM00863">
    <property type="entry name" value="tRNA_SAD"/>
    <property type="match status" value="1"/>
</dbReference>
<dbReference type="InterPro" id="IPR051335">
    <property type="entry name" value="Alanyl-tRNA_Editing_Enzymes"/>
</dbReference>
<keyword evidence="4" id="KW-0862">Zinc</keyword>
<feature type="domain" description="Alanyl-transfer RNA synthetases family profile" evidence="5">
    <location>
        <begin position="1"/>
        <end position="231"/>
    </location>
</feature>
<dbReference type="Gene3D" id="3.30.980.10">
    <property type="entry name" value="Threonyl-trna Synthetase, Chain A, domain 2"/>
    <property type="match status" value="1"/>
</dbReference>
<dbReference type="InterPro" id="IPR012947">
    <property type="entry name" value="tRNA_SAD"/>
</dbReference>
<dbReference type="InterPro" id="IPR018165">
    <property type="entry name" value="Ala-tRNA-synth_IIc_core"/>
</dbReference>
<dbReference type="EMBL" id="MIYU01000022">
    <property type="protein sequence ID" value="OIR13686.1"/>
    <property type="molecule type" value="Genomic_DNA"/>
</dbReference>
<dbReference type="PANTHER" id="PTHR43462:SF1">
    <property type="entry name" value="ALANYL-TRNA EDITING PROTEIN AARSD1"/>
    <property type="match status" value="1"/>
</dbReference>
<dbReference type="GO" id="GO:0004813">
    <property type="term" value="F:alanine-tRNA ligase activity"/>
    <property type="evidence" value="ECO:0007669"/>
    <property type="project" value="InterPro"/>
</dbReference>
<dbReference type="Proteomes" id="UP000183815">
    <property type="component" value="Unassembled WGS sequence"/>
</dbReference>
<dbReference type="SUPFAM" id="SSF50447">
    <property type="entry name" value="Translation proteins"/>
    <property type="match status" value="1"/>
</dbReference>
<dbReference type="GO" id="GO:0046872">
    <property type="term" value="F:metal ion binding"/>
    <property type="evidence" value="ECO:0007669"/>
    <property type="project" value="UniProtKB-KW"/>
</dbReference>
<dbReference type="GO" id="GO:0003676">
    <property type="term" value="F:nucleic acid binding"/>
    <property type="evidence" value="ECO:0007669"/>
    <property type="project" value="InterPro"/>
</dbReference>
<keyword evidence="3" id="KW-0479">Metal-binding</keyword>
<evidence type="ECO:0000256" key="4">
    <source>
        <dbReference type="ARBA" id="ARBA00022833"/>
    </source>
</evidence>
<evidence type="ECO:0000259" key="5">
    <source>
        <dbReference type="PROSITE" id="PS50860"/>
    </source>
</evidence>
<dbReference type="SUPFAM" id="SSF55186">
    <property type="entry name" value="ThrRS/AlaRS common domain"/>
    <property type="match status" value="1"/>
</dbReference>
<sequence length="236" mass="26698">MTEQMHMKSHEGTYLREFQAKVEATFPGIVELDRTAFYPLGGGQPSDKGELKWDDGSVEVNDVRKKNRIRHMVEGELPEVGESVEGTIDWTRRYAHMKMHTAQHVVSAVVDNLHGARTVGNQIGNNKSRIDFDPLQLNDAEISELEAEISNEMKRDHQITITEAEREDLEENPLVRVNMNLLPPSVKTLRVITIGNLDICPCAGTHVKSTKEIGEVKFKNRENKGKGKQRLAYELI</sequence>
<comment type="subcellular location">
    <subcellularLocation>
        <location evidence="2">Cytoplasm</location>
    </subcellularLocation>
</comment>
<gene>
    <name evidence="6" type="ORF">BEU04_03750</name>
</gene>
<dbReference type="Gene3D" id="2.40.30.130">
    <property type="match status" value="1"/>
</dbReference>
<accession>A0A1J5TNX3</accession>
<dbReference type="GO" id="GO:0002161">
    <property type="term" value="F:aminoacyl-tRNA deacylase activity"/>
    <property type="evidence" value="ECO:0007669"/>
    <property type="project" value="UniProtKB-ARBA"/>
</dbReference>
<comment type="caution">
    <text evidence="6">The sequence shown here is derived from an EMBL/GenBank/DDBJ whole genome shotgun (WGS) entry which is preliminary data.</text>
</comment>
<reference evidence="6 7" key="1">
    <citation type="submission" date="2016-08" db="EMBL/GenBank/DDBJ databases">
        <title>New Insights into Marine Group III Euryarchaeota, from dark to light.</title>
        <authorList>
            <person name="Haro-Moreno J.M."/>
            <person name="Rodriguez-Valera F."/>
            <person name="Lopez-Garcia P."/>
            <person name="Moreira D."/>
            <person name="Martin-Cuadrado A.B."/>
        </authorList>
    </citation>
    <scope>NUCLEOTIDE SEQUENCE [LARGE SCALE GENOMIC DNA]</scope>
    <source>
        <strain evidence="6">CG-Bathy1</strain>
    </source>
</reference>
<dbReference type="PROSITE" id="PS50860">
    <property type="entry name" value="AA_TRNA_LIGASE_II_ALA"/>
    <property type="match status" value="1"/>
</dbReference>
<evidence type="ECO:0000256" key="2">
    <source>
        <dbReference type="ARBA" id="ARBA00004496"/>
    </source>
</evidence>
<dbReference type="GO" id="GO:0005737">
    <property type="term" value="C:cytoplasm"/>
    <property type="evidence" value="ECO:0007669"/>
    <property type="project" value="UniProtKB-SubCell"/>
</dbReference>
<name>A0A1J5TNX3_9ARCH</name>
<organism evidence="6 7">
    <name type="scientific">Marine Group III euryarchaeote CG-Bathy1</name>
    <dbReference type="NCBI Taxonomy" id="1889001"/>
    <lineage>
        <taxon>Archaea</taxon>
        <taxon>Methanobacteriati</taxon>
        <taxon>Thermoplasmatota</taxon>
        <taxon>Thermoplasmata</taxon>
        <taxon>Candidatus Thermoprofundales</taxon>
    </lineage>
</organism>
<proteinExistence type="predicted"/>
<protein>
    <recommendedName>
        <fullName evidence="5">Alanyl-transfer RNA synthetases family profile domain-containing protein</fullName>
    </recommendedName>
</protein>
<comment type="cofactor">
    <cofactor evidence="1">
        <name>Zn(2+)</name>
        <dbReference type="ChEBI" id="CHEBI:29105"/>
    </cofactor>
</comment>
<dbReference type="GO" id="GO:0005524">
    <property type="term" value="F:ATP binding"/>
    <property type="evidence" value="ECO:0007669"/>
    <property type="project" value="InterPro"/>
</dbReference>
<evidence type="ECO:0000313" key="6">
    <source>
        <dbReference type="EMBL" id="OIR13686.1"/>
    </source>
</evidence>
<dbReference type="AlphaFoldDB" id="A0A1J5TNX3"/>
<dbReference type="PANTHER" id="PTHR43462">
    <property type="entry name" value="ALANYL-TRNA EDITING PROTEIN"/>
    <property type="match status" value="1"/>
</dbReference>